<evidence type="ECO:0000313" key="2">
    <source>
        <dbReference type="Proteomes" id="UP001207742"/>
    </source>
</evidence>
<name>A0ABT3IFS8_9BACT</name>
<accession>A0ABT3IFS8</accession>
<dbReference type="RefSeq" id="WP_264727537.1">
    <property type="nucleotide sequence ID" value="NZ_JAPDNR010000001.1"/>
</dbReference>
<dbReference type="Proteomes" id="UP001207742">
    <property type="component" value="Unassembled WGS sequence"/>
</dbReference>
<sequence>MKQWMLLPVLLVITITRLYGQEAPAPAADMRDSIRGLKSCSVAGFGNKNNTVGSPYLYTSWEYMWLDSMNNKPVQRARAFHANLDLEKNMLIIKGQNGHTYTPEVAGIQAFHFKHRELSYYYVGVETNRQWKFMQQLVKGKYMLVKDTHIILVKADIEDNEPVPGGKEYDEYKKEYSYYLIAAGTPVKVSIRKKLFLSALENDPVALEASRKFFSLYDGPFDENAAVALIAFINKQ</sequence>
<dbReference type="EMBL" id="JAPDNS010000001">
    <property type="protein sequence ID" value="MCW3482803.1"/>
    <property type="molecule type" value="Genomic_DNA"/>
</dbReference>
<gene>
    <name evidence="1" type="ORF">OL497_02795</name>
</gene>
<organism evidence="1 2">
    <name type="scientific">Chitinophaga nivalis</name>
    <dbReference type="NCBI Taxonomy" id="2991709"/>
    <lineage>
        <taxon>Bacteria</taxon>
        <taxon>Pseudomonadati</taxon>
        <taxon>Bacteroidota</taxon>
        <taxon>Chitinophagia</taxon>
        <taxon>Chitinophagales</taxon>
        <taxon>Chitinophagaceae</taxon>
        <taxon>Chitinophaga</taxon>
    </lineage>
</organism>
<evidence type="ECO:0000313" key="1">
    <source>
        <dbReference type="EMBL" id="MCW3482803.1"/>
    </source>
</evidence>
<comment type="caution">
    <text evidence="1">The sequence shown here is derived from an EMBL/GenBank/DDBJ whole genome shotgun (WGS) entry which is preliminary data.</text>
</comment>
<reference evidence="1 2" key="1">
    <citation type="submission" date="2022-10" db="EMBL/GenBank/DDBJ databases">
        <title>Chitinophaga nivalis PC15 sp. nov., isolated from Pyeongchang county, South Korea.</title>
        <authorList>
            <person name="Trinh H.N."/>
        </authorList>
    </citation>
    <scope>NUCLEOTIDE SEQUENCE [LARGE SCALE GENOMIC DNA]</scope>
    <source>
        <strain evidence="1 2">PC14</strain>
    </source>
</reference>
<protein>
    <submittedName>
        <fullName evidence="1">Uncharacterized protein</fullName>
    </submittedName>
</protein>
<keyword evidence="2" id="KW-1185">Reference proteome</keyword>
<proteinExistence type="predicted"/>